<feature type="domain" description="Plasmid pRiA4b Orf3-like" evidence="1">
    <location>
        <begin position="4"/>
        <end position="164"/>
    </location>
</feature>
<dbReference type="InterPro" id="IPR024047">
    <property type="entry name" value="MM3350-like_sf"/>
</dbReference>
<dbReference type="RefSeq" id="WP_089337177.1">
    <property type="nucleotide sequence ID" value="NZ_FZNO01000014.1"/>
</dbReference>
<proteinExistence type="predicted"/>
<dbReference type="PANTHER" id="PTHR41878">
    <property type="entry name" value="LEXA REPRESSOR-RELATED"/>
    <property type="match status" value="1"/>
</dbReference>
<keyword evidence="3" id="KW-1185">Reference proteome</keyword>
<dbReference type="OrthoDB" id="9816539at2"/>
<evidence type="ECO:0000259" key="1">
    <source>
        <dbReference type="Pfam" id="PF07929"/>
    </source>
</evidence>
<dbReference type="Gene3D" id="3.10.290.30">
    <property type="entry name" value="MM3350-like"/>
    <property type="match status" value="1"/>
</dbReference>
<reference evidence="2 3" key="1">
    <citation type="submission" date="2017-06" db="EMBL/GenBank/DDBJ databases">
        <authorList>
            <person name="Kim H.J."/>
            <person name="Triplett B.A."/>
        </authorList>
    </citation>
    <scope>NUCLEOTIDE SEQUENCE [LARGE SCALE GENOMIC DNA]</scope>
    <source>
        <strain evidence="2 3">DSM 44272</strain>
    </source>
</reference>
<dbReference type="InterPro" id="IPR012912">
    <property type="entry name" value="Plasmid_pRiA4b_Orf3-like"/>
</dbReference>
<dbReference type="Proteomes" id="UP000198403">
    <property type="component" value="Unassembled WGS sequence"/>
</dbReference>
<dbReference type="PANTHER" id="PTHR41878:SF1">
    <property type="entry name" value="TNPR PROTEIN"/>
    <property type="match status" value="1"/>
</dbReference>
<sequence>MRTTRLRVTLREVTPAAQRVIDVPAAITLDELHEVLQVALGWTDSHLHQYRTDSAVYSVPLDDWDDEGETDEWGVRLSALPSQFTYLYDYGDGWAHDVEVVGPGGSAAGCVDGQGACPPEDCGGPGGYAELLAALADPRHPEHQAMREWVGDRLRPFDQQATDRRVRNAVGQVPESVRLLLGLLVDGVKLTPGGRLPRAVVRAVQEQRPAWYPLGRPASIEEDLLPLAALHDILRHVGLLRLAGGVLRPTKAAGDEVETVRRLRTWFPPRGFSTMAAERAVAIVAARGPLTTRDLAAEVFSMLGQGWCRGNDPITVTDVEHELYRLENQLEALDLLATTRPAWTAGPSARSLLPGATLLADLV</sequence>
<evidence type="ECO:0000313" key="3">
    <source>
        <dbReference type="Proteomes" id="UP000198403"/>
    </source>
</evidence>
<gene>
    <name evidence="2" type="ORF">SAMN06272737_11496</name>
</gene>
<organism evidence="2 3">
    <name type="scientific">Blastococcus mobilis</name>
    <dbReference type="NCBI Taxonomy" id="1938746"/>
    <lineage>
        <taxon>Bacteria</taxon>
        <taxon>Bacillati</taxon>
        <taxon>Actinomycetota</taxon>
        <taxon>Actinomycetes</taxon>
        <taxon>Geodermatophilales</taxon>
        <taxon>Geodermatophilaceae</taxon>
        <taxon>Blastococcus</taxon>
    </lineage>
</organism>
<accession>A0A238XKP5</accession>
<dbReference type="EMBL" id="FZNO01000014">
    <property type="protein sequence ID" value="SNR59596.1"/>
    <property type="molecule type" value="Genomic_DNA"/>
</dbReference>
<dbReference type="SUPFAM" id="SSF159941">
    <property type="entry name" value="MM3350-like"/>
    <property type="match status" value="1"/>
</dbReference>
<dbReference type="Pfam" id="PF07929">
    <property type="entry name" value="PRiA4_ORF3"/>
    <property type="match status" value="1"/>
</dbReference>
<evidence type="ECO:0000313" key="2">
    <source>
        <dbReference type="EMBL" id="SNR59596.1"/>
    </source>
</evidence>
<name>A0A238XKP5_9ACTN</name>
<protein>
    <submittedName>
        <fullName evidence="2">PRiA4b ORF-3-like protein</fullName>
    </submittedName>
</protein>
<dbReference type="AlphaFoldDB" id="A0A238XKP5"/>